<dbReference type="InterPro" id="IPR015679">
    <property type="entry name" value="PLipase_D_fam"/>
</dbReference>
<sequence>MAHRDNLYDQRQLAYRERELSERPESPERDRELLQVRSKMRQQNIDEARADELIADDPNAHYNKAAAREMEPEMLPPEGMKVIVATLVSCDAGKSGSAVAKTRGERQIEQQITETLGPEQGTAKYKSIYVHSKLLLVDDLFFTLGSANINARSLLSDSELNIAMPSPTTTKLWRERLWEMHSGKSISSSVDEDFYEWDSLISKNWECQKGNIPLEASLVRFWDVVTPYATAVD</sequence>
<dbReference type="Proteomes" id="UP001609932">
    <property type="component" value="Unassembled WGS sequence"/>
</dbReference>
<protein>
    <submittedName>
        <fullName evidence="7">Phospholipase D-like domain-containing protein</fullName>
    </submittedName>
</protein>
<dbReference type="InterPro" id="IPR001736">
    <property type="entry name" value="PLipase_D/transphosphatidylase"/>
</dbReference>
<keyword evidence="8" id="KW-1185">Reference proteome</keyword>
<reference evidence="7 8" key="1">
    <citation type="submission" date="2024-09" db="EMBL/GenBank/DDBJ databases">
        <title>Elucidation of the Bokeelamides from Bacteria Associated with Moon Snail Egg Collars.</title>
        <authorList>
            <person name="Campbell R."/>
            <person name="Piedl K."/>
            <person name="Mevers E."/>
        </authorList>
    </citation>
    <scope>NUCLEOTIDE SEQUENCE [LARGE SCALE GENOMIC DNA]</scope>
    <source>
        <strain evidence="7 8">EM133</strain>
    </source>
</reference>
<evidence type="ECO:0000256" key="2">
    <source>
        <dbReference type="ARBA" id="ARBA00022737"/>
    </source>
</evidence>
<dbReference type="EMBL" id="JBHEGD010000001">
    <property type="protein sequence ID" value="MFH6599694.1"/>
    <property type="molecule type" value="Genomic_DNA"/>
</dbReference>
<dbReference type="InterPro" id="IPR025202">
    <property type="entry name" value="PLD-like_dom"/>
</dbReference>
<comment type="catalytic activity">
    <reaction evidence="1">
        <text>a 1,2-diacyl-sn-glycero-3-phosphocholine + H2O = a 1,2-diacyl-sn-glycero-3-phosphate + choline + H(+)</text>
        <dbReference type="Rhea" id="RHEA:14445"/>
        <dbReference type="ChEBI" id="CHEBI:15354"/>
        <dbReference type="ChEBI" id="CHEBI:15377"/>
        <dbReference type="ChEBI" id="CHEBI:15378"/>
        <dbReference type="ChEBI" id="CHEBI:57643"/>
        <dbReference type="ChEBI" id="CHEBI:58608"/>
        <dbReference type="EC" id="3.1.4.4"/>
    </reaction>
</comment>
<keyword evidence="4" id="KW-0443">Lipid metabolism</keyword>
<keyword evidence="2" id="KW-0677">Repeat</keyword>
<dbReference type="PANTHER" id="PTHR18896">
    <property type="entry name" value="PHOSPHOLIPASE D"/>
    <property type="match status" value="1"/>
</dbReference>
<organism evidence="7 8">
    <name type="scientific">Ectopseudomonas khazarica</name>
    <dbReference type="NCBI Taxonomy" id="2502979"/>
    <lineage>
        <taxon>Bacteria</taxon>
        <taxon>Pseudomonadati</taxon>
        <taxon>Pseudomonadota</taxon>
        <taxon>Gammaproteobacteria</taxon>
        <taxon>Pseudomonadales</taxon>
        <taxon>Pseudomonadaceae</taxon>
        <taxon>Ectopseudomonas</taxon>
    </lineage>
</organism>
<keyword evidence="3" id="KW-0378">Hydrolase</keyword>
<dbReference type="Gene3D" id="3.30.870.10">
    <property type="entry name" value="Endonuclease Chain A"/>
    <property type="match status" value="1"/>
</dbReference>
<evidence type="ECO:0000313" key="8">
    <source>
        <dbReference type="Proteomes" id="UP001609932"/>
    </source>
</evidence>
<proteinExistence type="predicted"/>
<evidence type="ECO:0000256" key="4">
    <source>
        <dbReference type="ARBA" id="ARBA00023098"/>
    </source>
</evidence>
<comment type="caution">
    <text evidence="7">The sequence shown here is derived from an EMBL/GenBank/DDBJ whole genome shotgun (WGS) entry which is preliminary data.</text>
</comment>
<dbReference type="SMART" id="SM00155">
    <property type="entry name" value="PLDc"/>
    <property type="match status" value="1"/>
</dbReference>
<evidence type="ECO:0000256" key="1">
    <source>
        <dbReference type="ARBA" id="ARBA00000798"/>
    </source>
</evidence>
<dbReference type="PROSITE" id="PS50035">
    <property type="entry name" value="PLD"/>
    <property type="match status" value="1"/>
</dbReference>
<dbReference type="SUPFAM" id="SSF56024">
    <property type="entry name" value="Phospholipase D/nuclease"/>
    <property type="match status" value="1"/>
</dbReference>
<evidence type="ECO:0000256" key="5">
    <source>
        <dbReference type="SAM" id="MobiDB-lite"/>
    </source>
</evidence>
<evidence type="ECO:0000256" key="3">
    <source>
        <dbReference type="ARBA" id="ARBA00022801"/>
    </source>
</evidence>
<feature type="region of interest" description="Disordered" evidence="5">
    <location>
        <begin position="1"/>
        <end position="32"/>
    </location>
</feature>
<accession>A0ABW7MGA7</accession>
<dbReference type="RefSeq" id="WP_395273076.1">
    <property type="nucleotide sequence ID" value="NZ_JBHEGD010000001.1"/>
</dbReference>
<dbReference type="Pfam" id="PF13091">
    <property type="entry name" value="PLDc_2"/>
    <property type="match status" value="1"/>
</dbReference>
<evidence type="ECO:0000259" key="6">
    <source>
        <dbReference type="PROSITE" id="PS50035"/>
    </source>
</evidence>
<name>A0ABW7MGA7_9GAMM</name>
<feature type="domain" description="PLD phosphodiesterase" evidence="6">
    <location>
        <begin position="126"/>
        <end position="153"/>
    </location>
</feature>
<evidence type="ECO:0000313" key="7">
    <source>
        <dbReference type="EMBL" id="MFH6599694.1"/>
    </source>
</evidence>
<dbReference type="PANTHER" id="PTHR18896:SF76">
    <property type="entry name" value="PHOSPHOLIPASE"/>
    <property type="match status" value="1"/>
</dbReference>
<gene>
    <name evidence="7" type="ORF">ACEVAQ_13375</name>
</gene>